<dbReference type="Gene3D" id="2.60.40.10">
    <property type="entry name" value="Immunoglobulins"/>
    <property type="match status" value="1"/>
</dbReference>
<evidence type="ECO:0000313" key="3">
    <source>
        <dbReference type="Proteomes" id="UP000784294"/>
    </source>
</evidence>
<comment type="caution">
    <text evidence="2">The sequence shown here is derived from an EMBL/GenBank/DDBJ whole genome shotgun (WGS) entry which is preliminary data.</text>
</comment>
<keyword evidence="3" id="KW-1185">Reference proteome</keyword>
<evidence type="ECO:0000256" key="1">
    <source>
        <dbReference type="SAM" id="MobiDB-lite"/>
    </source>
</evidence>
<dbReference type="SUPFAM" id="SSF48726">
    <property type="entry name" value="Immunoglobulin"/>
    <property type="match status" value="1"/>
</dbReference>
<evidence type="ECO:0008006" key="4">
    <source>
        <dbReference type="Google" id="ProtNLM"/>
    </source>
</evidence>
<name>A0A448X129_9PLAT</name>
<sequence length="70" mass="7880">MAGHDHRSHADVSELSKQTNDRIRQLENGTLVIKDVQETDPAQYFCFLKSNKSTTVKDRSTALNLLVHGI</sequence>
<dbReference type="OrthoDB" id="10001713at2759"/>
<gene>
    <name evidence="2" type="ORF">PXEA_LOCUS18721</name>
</gene>
<reference evidence="2" key="1">
    <citation type="submission" date="2018-11" db="EMBL/GenBank/DDBJ databases">
        <authorList>
            <consortium name="Pathogen Informatics"/>
        </authorList>
    </citation>
    <scope>NUCLEOTIDE SEQUENCE</scope>
</reference>
<protein>
    <recommendedName>
        <fullName evidence="4">Ig-like domain-containing protein</fullName>
    </recommendedName>
</protein>
<dbReference type="EMBL" id="CAAALY010072784">
    <property type="protein sequence ID" value="VEL25281.1"/>
    <property type="molecule type" value="Genomic_DNA"/>
</dbReference>
<accession>A0A448X129</accession>
<dbReference type="InterPro" id="IPR013783">
    <property type="entry name" value="Ig-like_fold"/>
</dbReference>
<dbReference type="AlphaFoldDB" id="A0A448X129"/>
<dbReference type="Proteomes" id="UP000784294">
    <property type="component" value="Unassembled WGS sequence"/>
</dbReference>
<feature type="region of interest" description="Disordered" evidence="1">
    <location>
        <begin position="1"/>
        <end position="21"/>
    </location>
</feature>
<evidence type="ECO:0000313" key="2">
    <source>
        <dbReference type="EMBL" id="VEL25281.1"/>
    </source>
</evidence>
<proteinExistence type="predicted"/>
<dbReference type="InterPro" id="IPR036179">
    <property type="entry name" value="Ig-like_dom_sf"/>
</dbReference>
<organism evidence="2 3">
    <name type="scientific">Protopolystoma xenopodis</name>
    <dbReference type="NCBI Taxonomy" id="117903"/>
    <lineage>
        <taxon>Eukaryota</taxon>
        <taxon>Metazoa</taxon>
        <taxon>Spiralia</taxon>
        <taxon>Lophotrochozoa</taxon>
        <taxon>Platyhelminthes</taxon>
        <taxon>Monogenea</taxon>
        <taxon>Polyopisthocotylea</taxon>
        <taxon>Polystomatidea</taxon>
        <taxon>Polystomatidae</taxon>
        <taxon>Protopolystoma</taxon>
    </lineage>
</organism>